<accession>A0ABU7DMD4</accession>
<evidence type="ECO:0000313" key="3">
    <source>
        <dbReference type="Proteomes" id="UP001352852"/>
    </source>
</evidence>
<reference evidence="2 3" key="1">
    <citation type="submission" date="2021-06" db="EMBL/GenBank/DDBJ databases">
        <authorList>
            <person name="Palmer J.M."/>
        </authorList>
    </citation>
    <scope>NUCLEOTIDE SEQUENCE [LARGE SCALE GENOMIC DNA]</scope>
    <source>
        <strain evidence="2 3">CL_MEX2019</strain>
        <tissue evidence="2">Muscle</tissue>
    </source>
</reference>
<sequence>MHFLVQVSALCNSTVLCRLVFLTFSMKQILPSMLYLPALLSFYLSLLKYFLFKSLLSNQWGFFKRSKQDDSVPRHHAVRVKKETPGYVDGKAEPEVLEKKQWMTTWIDSDSFL</sequence>
<evidence type="ECO:0000256" key="1">
    <source>
        <dbReference type="SAM" id="Phobius"/>
    </source>
</evidence>
<organism evidence="2 3">
    <name type="scientific">Characodon lateralis</name>
    <dbReference type="NCBI Taxonomy" id="208331"/>
    <lineage>
        <taxon>Eukaryota</taxon>
        <taxon>Metazoa</taxon>
        <taxon>Chordata</taxon>
        <taxon>Craniata</taxon>
        <taxon>Vertebrata</taxon>
        <taxon>Euteleostomi</taxon>
        <taxon>Actinopterygii</taxon>
        <taxon>Neopterygii</taxon>
        <taxon>Teleostei</taxon>
        <taxon>Neoteleostei</taxon>
        <taxon>Acanthomorphata</taxon>
        <taxon>Ovalentaria</taxon>
        <taxon>Atherinomorphae</taxon>
        <taxon>Cyprinodontiformes</taxon>
        <taxon>Goodeidae</taxon>
        <taxon>Characodon</taxon>
    </lineage>
</organism>
<feature type="transmembrane region" description="Helical" evidence="1">
    <location>
        <begin position="33"/>
        <end position="52"/>
    </location>
</feature>
<protein>
    <submittedName>
        <fullName evidence="2">Uncharacterized protein</fullName>
    </submittedName>
</protein>
<gene>
    <name evidence="2" type="ORF">CHARACLAT_001329</name>
</gene>
<dbReference type="Proteomes" id="UP001352852">
    <property type="component" value="Unassembled WGS sequence"/>
</dbReference>
<dbReference type="EMBL" id="JAHUTJ010032838">
    <property type="protein sequence ID" value="MED6276257.1"/>
    <property type="molecule type" value="Genomic_DNA"/>
</dbReference>
<evidence type="ECO:0000313" key="2">
    <source>
        <dbReference type="EMBL" id="MED6276257.1"/>
    </source>
</evidence>
<keyword evidence="1" id="KW-0472">Membrane</keyword>
<keyword evidence="1" id="KW-0812">Transmembrane</keyword>
<keyword evidence="1" id="KW-1133">Transmembrane helix</keyword>
<comment type="caution">
    <text evidence="2">The sequence shown here is derived from an EMBL/GenBank/DDBJ whole genome shotgun (WGS) entry which is preliminary data.</text>
</comment>
<keyword evidence="3" id="KW-1185">Reference proteome</keyword>
<proteinExistence type="predicted"/>
<name>A0ABU7DMD4_9TELE</name>